<evidence type="ECO:0000313" key="3">
    <source>
        <dbReference type="Proteomes" id="UP000000925"/>
    </source>
</evidence>
<dbReference type="Pfam" id="PF14238">
    <property type="entry name" value="DUF4340"/>
    <property type="match status" value="1"/>
</dbReference>
<evidence type="ECO:0000313" key="2">
    <source>
        <dbReference type="EMBL" id="ADE54039.1"/>
    </source>
</evidence>
<proteinExistence type="predicted"/>
<dbReference type="AlphaFoldDB" id="D5EHJ8"/>
<feature type="domain" description="DUF4340" evidence="1">
    <location>
        <begin position="70"/>
        <end position="225"/>
    </location>
</feature>
<gene>
    <name evidence="2" type="ordered locus">Caka_1017</name>
</gene>
<dbReference type="OrthoDB" id="7359157at2"/>
<evidence type="ECO:0000259" key="1">
    <source>
        <dbReference type="Pfam" id="PF14238"/>
    </source>
</evidence>
<keyword evidence="3" id="KW-1185">Reference proteome</keyword>
<protein>
    <recommendedName>
        <fullName evidence="1">DUF4340 domain-containing protein</fullName>
    </recommendedName>
</protein>
<reference evidence="2 3" key="1">
    <citation type="journal article" date="2010" name="Stand. Genomic Sci.">
        <title>Complete genome sequence of Coraliomargarita akajimensis type strain (04OKA010-24).</title>
        <authorList>
            <person name="Mavromatis K."/>
            <person name="Abt B."/>
            <person name="Brambilla E."/>
            <person name="Lapidus A."/>
            <person name="Copeland A."/>
            <person name="Deshpande S."/>
            <person name="Nolan M."/>
            <person name="Lucas S."/>
            <person name="Tice H."/>
            <person name="Cheng J.F."/>
            <person name="Han C."/>
            <person name="Detter J.C."/>
            <person name="Woyke T."/>
            <person name="Goodwin L."/>
            <person name="Pitluck S."/>
            <person name="Held B."/>
            <person name="Brettin T."/>
            <person name="Tapia R."/>
            <person name="Ivanova N."/>
            <person name="Mikhailova N."/>
            <person name="Pati A."/>
            <person name="Liolios K."/>
            <person name="Chen A."/>
            <person name="Palaniappan K."/>
            <person name="Land M."/>
            <person name="Hauser L."/>
            <person name="Chang Y.J."/>
            <person name="Jeffries C.D."/>
            <person name="Rohde M."/>
            <person name="Goker M."/>
            <person name="Bristow J."/>
            <person name="Eisen J.A."/>
            <person name="Markowitz V."/>
            <person name="Hugenholtz P."/>
            <person name="Klenk H.P."/>
            <person name="Kyrpides N.C."/>
        </authorList>
    </citation>
    <scope>NUCLEOTIDE SEQUENCE [LARGE SCALE GENOMIC DNA]</scope>
    <source>
        <strain evidence="3">DSM 45221 / IAM 15411 / JCM 23193 / KCTC 12865</strain>
    </source>
</reference>
<organism evidence="2 3">
    <name type="scientific">Coraliomargarita akajimensis (strain DSM 45221 / IAM 15411 / JCM 23193 / KCTC 12865 / 04OKA010-24)</name>
    <dbReference type="NCBI Taxonomy" id="583355"/>
    <lineage>
        <taxon>Bacteria</taxon>
        <taxon>Pseudomonadati</taxon>
        <taxon>Verrucomicrobiota</taxon>
        <taxon>Opitutia</taxon>
        <taxon>Puniceicoccales</taxon>
        <taxon>Coraliomargaritaceae</taxon>
        <taxon>Coraliomargarita</taxon>
    </lineage>
</organism>
<name>D5EHJ8_CORAD</name>
<dbReference type="Proteomes" id="UP000000925">
    <property type="component" value="Chromosome"/>
</dbReference>
<dbReference type="EMBL" id="CP001998">
    <property type="protein sequence ID" value="ADE54039.1"/>
    <property type="molecule type" value="Genomic_DNA"/>
</dbReference>
<dbReference type="KEGG" id="caa:Caka_1017"/>
<dbReference type="HOGENOM" id="CLU_739107_0_0_0"/>
<dbReference type="RefSeq" id="WP_013042761.1">
    <property type="nucleotide sequence ID" value="NC_014008.1"/>
</dbReference>
<dbReference type="STRING" id="583355.Caka_1017"/>
<dbReference type="eggNOG" id="ENOG5033N3G">
    <property type="taxonomic scope" value="Bacteria"/>
</dbReference>
<dbReference type="InterPro" id="IPR025641">
    <property type="entry name" value="DUF4340"/>
</dbReference>
<sequence>MKRAHWLSIGLICLGGIAVYFIRQDGAFISQEIASADRLLFPDLRIETIDQLSIHTQYNSVTLARNPSGWVYLEKENYPADETYIYEVLYGLTELLITQSESVDIQNLHHFDLLDPADERGDDLGVRVDLHRSGMEPISFYVGNLQASDSERSIMFGSDSDGRQYLRFADSNQVHLVNESLSHFNTLPANWMDNIVCNPYAYQRIQYVNRGITEWQLKRRDRTEPYQIFDQDGDSGGPLPKLTATTDYAFASMILKDVMPTEFDATSVRVNAQRYFELEALDGTVQRIYLGNKTRITTEEREQIGAQTGIIRSAPIEMSRYAGLEWFEERSSPPISGRTYLICCPKMDEYMINFKEMLTLERLSPESDETHASL</sequence>
<accession>D5EHJ8</accession>